<gene>
    <name evidence="8" type="primary">LOC106167557</name>
</gene>
<feature type="domain" description="WxxW" evidence="6">
    <location>
        <begin position="22"/>
        <end position="111"/>
    </location>
</feature>
<keyword evidence="7" id="KW-1185">Reference proteome</keyword>
<evidence type="ECO:0000313" key="7">
    <source>
        <dbReference type="Proteomes" id="UP000085678"/>
    </source>
</evidence>
<dbReference type="InterPro" id="IPR025155">
    <property type="entry name" value="WxxW_domain"/>
</dbReference>
<feature type="chain" id="PRO_5010320826" evidence="5">
    <location>
        <begin position="20"/>
        <end position="303"/>
    </location>
</feature>
<evidence type="ECO:0000256" key="1">
    <source>
        <dbReference type="ARBA" id="ARBA00004613"/>
    </source>
</evidence>
<dbReference type="KEGG" id="lak:106167557"/>
<dbReference type="InParanoid" id="A0A1S3IV42"/>
<evidence type="ECO:0000259" key="6">
    <source>
        <dbReference type="Pfam" id="PF13330"/>
    </source>
</evidence>
<feature type="domain" description="WxxW" evidence="6">
    <location>
        <begin position="219"/>
        <end position="302"/>
    </location>
</feature>
<reference evidence="8" key="1">
    <citation type="submission" date="2025-08" db="UniProtKB">
        <authorList>
            <consortium name="RefSeq"/>
        </authorList>
    </citation>
    <scope>IDENTIFICATION</scope>
    <source>
        <tissue evidence="8">Gonads</tissue>
    </source>
</reference>
<feature type="domain" description="WxxW" evidence="6">
    <location>
        <begin position="118"/>
        <end position="205"/>
    </location>
</feature>
<dbReference type="Proteomes" id="UP000085678">
    <property type="component" value="Unplaced"/>
</dbReference>
<dbReference type="GO" id="GO:0005576">
    <property type="term" value="C:extracellular region"/>
    <property type="evidence" value="ECO:0007669"/>
    <property type="project" value="UniProtKB-SubCell"/>
</dbReference>
<evidence type="ECO:0000256" key="4">
    <source>
        <dbReference type="ARBA" id="ARBA00023180"/>
    </source>
</evidence>
<dbReference type="OrthoDB" id="6105840at2759"/>
<feature type="signal peptide" evidence="5">
    <location>
        <begin position="1"/>
        <end position="19"/>
    </location>
</feature>
<sequence>MNLSLFVFSCLLTLNSIQGHTWTGWYDRDNPSGNGDYETLYDQKKLGYVCGGCKPIGAECRVRGSTSTFTRWSGTAPDTLAIHCLPTKGLACVNSQQADGYCNDYEIRYLCPTTSGTWTSYLDRDNPSGDGDFETVADFRDDGVNLCSGGRPMCAHCRDRVSYLHYYATGDTYNTNHDCSWENGLACSTAVNGGTCKDYEAQFKCPTICTCSSCSCATWTSWLNRDNQGGSGDWELVGPTGHNPCSGHEPIDIQCRVRGTNQPWDQAGQVIRVKCTPSEGFACVNSEQRSGYCYDYEVRFLCP</sequence>
<proteinExistence type="predicted"/>
<dbReference type="Pfam" id="PF13330">
    <property type="entry name" value="Mucin2_WxxW"/>
    <property type="match status" value="3"/>
</dbReference>
<accession>A0A1S3IV42</accession>
<dbReference type="PANTHER" id="PTHR15031">
    <property type="entry name" value="CARTILAGE INTERMEDIATE LAYER PROTEIN CLIP"/>
    <property type="match status" value="1"/>
</dbReference>
<evidence type="ECO:0000313" key="8">
    <source>
        <dbReference type="RefSeq" id="XP_013401811.1"/>
    </source>
</evidence>
<keyword evidence="3 5" id="KW-0732">Signal</keyword>
<keyword evidence="4" id="KW-0325">Glycoprotein</keyword>
<organism evidence="7 8">
    <name type="scientific">Lingula anatina</name>
    <name type="common">Brachiopod</name>
    <name type="synonym">Lingula unguis</name>
    <dbReference type="NCBI Taxonomy" id="7574"/>
    <lineage>
        <taxon>Eukaryota</taxon>
        <taxon>Metazoa</taxon>
        <taxon>Spiralia</taxon>
        <taxon>Lophotrochozoa</taxon>
        <taxon>Brachiopoda</taxon>
        <taxon>Linguliformea</taxon>
        <taxon>Lingulata</taxon>
        <taxon>Lingulida</taxon>
        <taxon>Linguloidea</taxon>
        <taxon>Lingulidae</taxon>
        <taxon>Lingula</taxon>
    </lineage>
</organism>
<evidence type="ECO:0000256" key="2">
    <source>
        <dbReference type="ARBA" id="ARBA00022525"/>
    </source>
</evidence>
<protein>
    <submittedName>
        <fullName evidence="8">Mucin-5AC</fullName>
    </submittedName>
</protein>
<evidence type="ECO:0000256" key="5">
    <source>
        <dbReference type="SAM" id="SignalP"/>
    </source>
</evidence>
<dbReference type="InterPro" id="IPR039675">
    <property type="entry name" value="CILP1/CILP2"/>
</dbReference>
<dbReference type="AlphaFoldDB" id="A0A1S3IV42"/>
<comment type="subcellular location">
    <subcellularLocation>
        <location evidence="1">Secreted</location>
    </subcellularLocation>
</comment>
<dbReference type="GeneID" id="106167557"/>
<dbReference type="RefSeq" id="XP_013401811.1">
    <property type="nucleotide sequence ID" value="XM_013546357.1"/>
</dbReference>
<keyword evidence="2" id="KW-0964">Secreted</keyword>
<evidence type="ECO:0000256" key="3">
    <source>
        <dbReference type="ARBA" id="ARBA00022729"/>
    </source>
</evidence>
<name>A0A1S3IV42_LINAN</name>